<dbReference type="InterPro" id="IPR003657">
    <property type="entry name" value="WRKY_dom"/>
</dbReference>
<dbReference type="GO" id="GO:0005634">
    <property type="term" value="C:nucleus"/>
    <property type="evidence" value="ECO:0007669"/>
    <property type="project" value="UniProtKB-SubCell"/>
</dbReference>
<evidence type="ECO:0000259" key="8">
    <source>
        <dbReference type="PROSITE" id="PS50811"/>
    </source>
</evidence>
<dbReference type="Proteomes" id="UP001153076">
    <property type="component" value="Unassembled WGS sequence"/>
</dbReference>
<evidence type="ECO:0000256" key="5">
    <source>
        <dbReference type="ARBA" id="ARBA00023163"/>
    </source>
</evidence>
<dbReference type="PANTHER" id="PTHR31221:SF193">
    <property type="entry name" value="WRKY TRANSCRIPTION FACTOR PROTEIN 1-RELATED"/>
    <property type="match status" value="1"/>
</dbReference>
<keyword evidence="5" id="KW-0804">Transcription</keyword>
<dbReference type="SUPFAM" id="SSF118290">
    <property type="entry name" value="WRKY DNA-binding domain"/>
    <property type="match status" value="2"/>
</dbReference>
<evidence type="ECO:0000256" key="2">
    <source>
        <dbReference type="ARBA" id="ARBA00022737"/>
    </source>
</evidence>
<evidence type="ECO:0000256" key="3">
    <source>
        <dbReference type="ARBA" id="ARBA00023015"/>
    </source>
</evidence>
<evidence type="ECO:0000256" key="4">
    <source>
        <dbReference type="ARBA" id="ARBA00023125"/>
    </source>
</evidence>
<evidence type="ECO:0000256" key="6">
    <source>
        <dbReference type="ARBA" id="ARBA00023242"/>
    </source>
</evidence>
<organism evidence="9 10">
    <name type="scientific">Carnegiea gigantea</name>
    <dbReference type="NCBI Taxonomy" id="171969"/>
    <lineage>
        <taxon>Eukaryota</taxon>
        <taxon>Viridiplantae</taxon>
        <taxon>Streptophyta</taxon>
        <taxon>Embryophyta</taxon>
        <taxon>Tracheophyta</taxon>
        <taxon>Spermatophyta</taxon>
        <taxon>Magnoliopsida</taxon>
        <taxon>eudicotyledons</taxon>
        <taxon>Gunneridae</taxon>
        <taxon>Pentapetalae</taxon>
        <taxon>Caryophyllales</taxon>
        <taxon>Cactineae</taxon>
        <taxon>Cactaceae</taxon>
        <taxon>Cactoideae</taxon>
        <taxon>Echinocereeae</taxon>
        <taxon>Carnegiea</taxon>
    </lineage>
</organism>
<dbReference type="EMBL" id="JAKOGI010000658">
    <property type="protein sequence ID" value="KAJ8431873.1"/>
    <property type="molecule type" value="Genomic_DNA"/>
</dbReference>
<gene>
    <name evidence="9" type="ORF">Cgig2_001565</name>
</gene>
<dbReference type="FunFam" id="2.20.25.80:FF:000001">
    <property type="entry name" value="WRKY transcription factor 33"/>
    <property type="match status" value="1"/>
</dbReference>
<name>A0A9Q1JVL2_9CARY</name>
<keyword evidence="6" id="KW-0539">Nucleus</keyword>
<dbReference type="PROSITE" id="PS50811">
    <property type="entry name" value="WRKY"/>
    <property type="match status" value="2"/>
</dbReference>
<keyword evidence="4" id="KW-0238">DNA-binding</keyword>
<feature type="domain" description="WRKY" evidence="8">
    <location>
        <begin position="399"/>
        <end position="464"/>
    </location>
</feature>
<protein>
    <recommendedName>
        <fullName evidence="8">WRKY domain-containing protein</fullName>
    </recommendedName>
</protein>
<dbReference type="AlphaFoldDB" id="A0A9Q1JVL2"/>
<keyword evidence="2" id="KW-0677">Repeat</keyword>
<dbReference type="Pfam" id="PF03106">
    <property type="entry name" value="WRKY"/>
    <property type="match status" value="2"/>
</dbReference>
<dbReference type="OrthoDB" id="771494at2759"/>
<keyword evidence="3" id="KW-0805">Transcription regulation</keyword>
<comment type="caution">
    <text evidence="9">The sequence shown here is derived from an EMBL/GenBank/DDBJ whole genome shotgun (WGS) entry which is preliminary data.</text>
</comment>
<dbReference type="SMART" id="SM00774">
    <property type="entry name" value="WRKY"/>
    <property type="match status" value="2"/>
</dbReference>
<sequence length="651" mass="70877">MEAAPPPSGLMIATVDGGDLRRAATNDGVGGSSNAKYKLMSPAKLPISRSSCLTIPPGLSPTSFLESPVLLSNFKGEPSPTTGSFFHPQMMNDSSGGSTAFPSIINSSTTLDDSKSSGFEFKPRLGSYSTANFSMAGHVVPSADMNQQQVAQAAQVQSEFQLQASDTSITVKDEVPFSNELQSVLVAPASRASPDIDSDEINQGEDSNNEAQVPQSEQKVGGSHVITDRTSDDGYNWRKYGQKLVKGSEYPRSYYKCTHPNCEVKKLFERSPDGQITEIIYKGTHDHPKPQPNRRLAAGSLVSALDEKSERVPVLTDQEAKPANLFGQSAGNDESSTPDILPGGANDNNGEGGLLNRSTDDADDDDPFAKRRRMEGGEMDFNSVVKPIREPRVVVQTVSEVDILDDGYRWRKYGQKVVRGNPNPRSYYKCTHPGCPVRKHVERASHDPKAVITTYEGKHNHEVPTARNSSHDTVATATASLATRIGSHEGSEQVSLDLGVGIRSAPEFVRGQQLAMEPERIPGQTHFSSPNLLLLQRGPLSTFPSYVNGGMVLYGSRENHSQAHSVGNAPEEFNRQGIDALLVIVTGICFMSKPPSIHRDTECSEPRAYVQFVRIDSIVIVLKGRDEITAVFHLQNPNRNMANEAVFFPYF</sequence>
<proteinExistence type="predicted"/>
<feature type="compositionally biased region" description="Polar residues" evidence="7">
    <location>
        <begin position="204"/>
        <end position="218"/>
    </location>
</feature>
<dbReference type="InterPro" id="IPR044810">
    <property type="entry name" value="WRKY_plant"/>
</dbReference>
<evidence type="ECO:0000256" key="7">
    <source>
        <dbReference type="SAM" id="MobiDB-lite"/>
    </source>
</evidence>
<accession>A0A9Q1JVL2</accession>
<keyword evidence="10" id="KW-1185">Reference proteome</keyword>
<evidence type="ECO:0000313" key="10">
    <source>
        <dbReference type="Proteomes" id="UP001153076"/>
    </source>
</evidence>
<feature type="domain" description="WRKY" evidence="8">
    <location>
        <begin position="232"/>
        <end position="290"/>
    </location>
</feature>
<reference evidence="9" key="1">
    <citation type="submission" date="2022-04" db="EMBL/GenBank/DDBJ databases">
        <title>Carnegiea gigantea Genome sequencing and assembly v2.</title>
        <authorList>
            <person name="Copetti D."/>
            <person name="Sanderson M.J."/>
            <person name="Burquez A."/>
            <person name="Wojciechowski M.F."/>
        </authorList>
    </citation>
    <scope>NUCLEOTIDE SEQUENCE</scope>
    <source>
        <strain evidence="9">SGP5-SGP5p</strain>
        <tissue evidence="9">Aerial part</tissue>
    </source>
</reference>
<feature type="compositionally biased region" description="Polar residues" evidence="7">
    <location>
        <begin position="326"/>
        <end position="338"/>
    </location>
</feature>
<evidence type="ECO:0000313" key="9">
    <source>
        <dbReference type="EMBL" id="KAJ8431873.1"/>
    </source>
</evidence>
<dbReference type="PANTHER" id="PTHR31221">
    <property type="entry name" value="WRKY TRANSCRIPTION FACTOR PROTEIN 1-RELATED"/>
    <property type="match status" value="1"/>
</dbReference>
<dbReference type="GO" id="GO:0003700">
    <property type="term" value="F:DNA-binding transcription factor activity"/>
    <property type="evidence" value="ECO:0007669"/>
    <property type="project" value="InterPro"/>
</dbReference>
<feature type="region of interest" description="Disordered" evidence="7">
    <location>
        <begin position="308"/>
        <end position="375"/>
    </location>
</feature>
<dbReference type="FunFam" id="2.20.25.80:FF:000006">
    <property type="entry name" value="WRKY transcription factor"/>
    <property type="match status" value="1"/>
</dbReference>
<dbReference type="InterPro" id="IPR036576">
    <property type="entry name" value="WRKY_dom_sf"/>
</dbReference>
<dbReference type="GO" id="GO:0043565">
    <property type="term" value="F:sequence-specific DNA binding"/>
    <property type="evidence" value="ECO:0007669"/>
    <property type="project" value="InterPro"/>
</dbReference>
<evidence type="ECO:0000256" key="1">
    <source>
        <dbReference type="ARBA" id="ARBA00004123"/>
    </source>
</evidence>
<dbReference type="Gene3D" id="2.20.25.80">
    <property type="entry name" value="WRKY domain"/>
    <property type="match status" value="2"/>
</dbReference>
<feature type="region of interest" description="Disordered" evidence="7">
    <location>
        <begin position="186"/>
        <end position="233"/>
    </location>
</feature>
<comment type="subcellular location">
    <subcellularLocation>
        <location evidence="1">Nucleus</location>
    </subcellularLocation>
</comment>